<evidence type="ECO:0000313" key="2">
    <source>
        <dbReference type="EMBL" id="KAL3665624.1"/>
    </source>
</evidence>
<feature type="region of interest" description="Disordered" evidence="1">
    <location>
        <begin position="1"/>
        <end position="29"/>
    </location>
</feature>
<gene>
    <name evidence="2" type="ORF">V7S43_009658</name>
</gene>
<dbReference type="Proteomes" id="UP001632037">
    <property type="component" value="Unassembled WGS sequence"/>
</dbReference>
<accession>A0ABD3FH23</accession>
<proteinExistence type="predicted"/>
<evidence type="ECO:0000313" key="3">
    <source>
        <dbReference type="Proteomes" id="UP001632037"/>
    </source>
</evidence>
<name>A0ABD3FH23_9STRA</name>
<reference evidence="2 3" key="1">
    <citation type="submission" date="2024-09" db="EMBL/GenBank/DDBJ databases">
        <title>Genome sequencing and assembly of Phytophthora oleae, isolate VK10A, causative agent of rot of olive drupes.</title>
        <authorList>
            <person name="Conti Taguali S."/>
            <person name="Riolo M."/>
            <person name="La Spada F."/>
            <person name="Cacciola S.O."/>
            <person name="Dionisio G."/>
        </authorList>
    </citation>
    <scope>NUCLEOTIDE SEQUENCE [LARGE SCALE GENOMIC DNA]</scope>
    <source>
        <strain evidence="2 3">VK10A</strain>
    </source>
</reference>
<keyword evidence="3" id="KW-1185">Reference proteome</keyword>
<organism evidence="2 3">
    <name type="scientific">Phytophthora oleae</name>
    <dbReference type="NCBI Taxonomy" id="2107226"/>
    <lineage>
        <taxon>Eukaryota</taxon>
        <taxon>Sar</taxon>
        <taxon>Stramenopiles</taxon>
        <taxon>Oomycota</taxon>
        <taxon>Peronosporomycetes</taxon>
        <taxon>Peronosporales</taxon>
        <taxon>Peronosporaceae</taxon>
        <taxon>Phytophthora</taxon>
    </lineage>
</organism>
<dbReference type="AlphaFoldDB" id="A0ABD3FH23"/>
<dbReference type="EMBL" id="JBIMZQ010000020">
    <property type="protein sequence ID" value="KAL3665624.1"/>
    <property type="molecule type" value="Genomic_DNA"/>
</dbReference>
<protein>
    <submittedName>
        <fullName evidence="2">Uncharacterized protein</fullName>
    </submittedName>
</protein>
<sequence>MNESRNDIQALQRTAVPANHARSSRYVGKRKTRPSDKCFYCEGQYNRNDTPHRRVDCPKRLKDVALGVQRSNIFAKGSYDAQAKKAVGVAHAKAKKSAPKK</sequence>
<comment type="caution">
    <text evidence="2">The sequence shown here is derived from an EMBL/GenBank/DDBJ whole genome shotgun (WGS) entry which is preliminary data.</text>
</comment>
<evidence type="ECO:0000256" key="1">
    <source>
        <dbReference type="SAM" id="MobiDB-lite"/>
    </source>
</evidence>